<reference evidence="5 6" key="1">
    <citation type="submission" date="2019-07" db="EMBL/GenBank/DDBJ databases">
        <title>De Novo Assembly of kiwifruit Actinidia rufa.</title>
        <authorList>
            <person name="Sugita-Konishi S."/>
            <person name="Sato K."/>
            <person name="Mori E."/>
            <person name="Abe Y."/>
            <person name="Kisaki G."/>
            <person name="Hamano K."/>
            <person name="Suezawa K."/>
            <person name="Otani M."/>
            <person name="Fukuda T."/>
            <person name="Manabe T."/>
            <person name="Gomi K."/>
            <person name="Tabuchi M."/>
            <person name="Akimitsu K."/>
            <person name="Kataoka I."/>
        </authorList>
    </citation>
    <scope>NUCLEOTIDE SEQUENCE [LARGE SCALE GENOMIC DNA]</scope>
    <source>
        <strain evidence="6">cv. Fuchu</strain>
    </source>
</reference>
<gene>
    <name evidence="5" type="ORF">Acr_07g0006370</name>
</gene>
<dbReference type="PROSITE" id="PS50014">
    <property type="entry name" value="BROMODOMAIN_2"/>
    <property type="match status" value="1"/>
</dbReference>
<feature type="region of interest" description="Disordered" evidence="3">
    <location>
        <begin position="423"/>
        <end position="465"/>
    </location>
</feature>
<comment type="caution">
    <text evidence="5">The sequence shown here is derived from an EMBL/GenBank/DDBJ whole genome shotgun (WGS) entry which is preliminary data.</text>
</comment>
<dbReference type="GO" id="GO:0003677">
    <property type="term" value="F:DNA binding"/>
    <property type="evidence" value="ECO:0007669"/>
    <property type="project" value="UniProtKB-KW"/>
</dbReference>
<dbReference type="Proteomes" id="UP000585474">
    <property type="component" value="Unassembled WGS sequence"/>
</dbReference>
<dbReference type="PANTHER" id="PTHR37888:SF11">
    <property type="entry name" value="DNA-BINDING BROMODOMAIN-CONTAINING PROTEIN"/>
    <property type="match status" value="1"/>
</dbReference>
<keyword evidence="1 2" id="KW-0103">Bromodomain</keyword>
<dbReference type="InterPro" id="IPR001487">
    <property type="entry name" value="Bromodomain"/>
</dbReference>
<feature type="compositionally biased region" description="Polar residues" evidence="3">
    <location>
        <begin position="189"/>
        <end position="206"/>
    </location>
</feature>
<organism evidence="5 6">
    <name type="scientific">Actinidia rufa</name>
    <dbReference type="NCBI Taxonomy" id="165716"/>
    <lineage>
        <taxon>Eukaryota</taxon>
        <taxon>Viridiplantae</taxon>
        <taxon>Streptophyta</taxon>
        <taxon>Embryophyta</taxon>
        <taxon>Tracheophyta</taxon>
        <taxon>Spermatophyta</taxon>
        <taxon>Magnoliopsida</taxon>
        <taxon>eudicotyledons</taxon>
        <taxon>Gunneridae</taxon>
        <taxon>Pentapetalae</taxon>
        <taxon>asterids</taxon>
        <taxon>Ericales</taxon>
        <taxon>Actinidiaceae</taxon>
        <taxon>Actinidia</taxon>
    </lineage>
</organism>
<dbReference type="SUPFAM" id="SSF47370">
    <property type="entry name" value="Bromodomain"/>
    <property type="match status" value="1"/>
</dbReference>
<accession>A0A7J0EVN4</accession>
<feature type="compositionally biased region" description="Basic and acidic residues" evidence="3">
    <location>
        <begin position="498"/>
        <end position="515"/>
    </location>
</feature>
<evidence type="ECO:0000256" key="2">
    <source>
        <dbReference type="PROSITE-ProRule" id="PRU00035"/>
    </source>
</evidence>
<feature type="compositionally biased region" description="Basic and acidic residues" evidence="3">
    <location>
        <begin position="596"/>
        <end position="612"/>
    </location>
</feature>
<feature type="region of interest" description="Disordered" evidence="3">
    <location>
        <begin position="111"/>
        <end position="288"/>
    </location>
</feature>
<dbReference type="Gene3D" id="1.20.920.10">
    <property type="entry name" value="Bromodomain-like"/>
    <property type="match status" value="1"/>
</dbReference>
<dbReference type="InterPro" id="IPR009057">
    <property type="entry name" value="Homeodomain-like_sf"/>
</dbReference>
<feature type="domain" description="Bromo" evidence="4">
    <location>
        <begin position="354"/>
        <end position="407"/>
    </location>
</feature>
<dbReference type="SMART" id="SM00297">
    <property type="entry name" value="BROMO"/>
    <property type="match status" value="1"/>
</dbReference>
<evidence type="ECO:0000259" key="4">
    <source>
        <dbReference type="PROSITE" id="PS50014"/>
    </source>
</evidence>
<dbReference type="CDD" id="cd04369">
    <property type="entry name" value="Bromodomain"/>
    <property type="match status" value="1"/>
</dbReference>
<feature type="compositionally biased region" description="Basic and acidic residues" evidence="3">
    <location>
        <begin position="541"/>
        <end position="556"/>
    </location>
</feature>
<dbReference type="PANTHER" id="PTHR37888">
    <property type="entry name" value="DNA-BINDING BROMODOMAIN-CONTAINING PROTEIN"/>
    <property type="match status" value="1"/>
</dbReference>
<feature type="compositionally biased region" description="Polar residues" evidence="3">
    <location>
        <begin position="523"/>
        <end position="539"/>
    </location>
</feature>
<keyword evidence="5" id="KW-0238">DNA-binding</keyword>
<protein>
    <submittedName>
        <fullName evidence="5">DNA-binding bromodomain-containing protein</fullName>
    </submittedName>
</protein>
<evidence type="ECO:0000256" key="3">
    <source>
        <dbReference type="SAM" id="MobiDB-lite"/>
    </source>
</evidence>
<dbReference type="SUPFAM" id="SSF46689">
    <property type="entry name" value="Homeodomain-like"/>
    <property type="match status" value="1"/>
</dbReference>
<feature type="compositionally biased region" description="Basic and acidic residues" evidence="3">
    <location>
        <begin position="225"/>
        <end position="236"/>
    </location>
</feature>
<evidence type="ECO:0000256" key="1">
    <source>
        <dbReference type="ARBA" id="ARBA00023117"/>
    </source>
</evidence>
<proteinExistence type="predicted"/>
<dbReference type="CDD" id="cd00167">
    <property type="entry name" value="SANT"/>
    <property type="match status" value="1"/>
</dbReference>
<feature type="compositionally biased region" description="Basic and acidic residues" evidence="3">
    <location>
        <begin position="111"/>
        <end position="143"/>
    </location>
</feature>
<evidence type="ECO:0000313" key="6">
    <source>
        <dbReference type="Proteomes" id="UP000585474"/>
    </source>
</evidence>
<feature type="region of interest" description="Disordered" evidence="3">
    <location>
        <begin position="482"/>
        <end position="663"/>
    </location>
</feature>
<evidence type="ECO:0000313" key="5">
    <source>
        <dbReference type="EMBL" id="GFY90440.1"/>
    </source>
</evidence>
<dbReference type="AlphaFoldDB" id="A0A7J0EVN4"/>
<dbReference type="Gene3D" id="1.10.10.60">
    <property type="entry name" value="Homeodomain-like"/>
    <property type="match status" value="1"/>
</dbReference>
<dbReference type="InterPro" id="IPR001005">
    <property type="entry name" value="SANT/Myb"/>
</dbReference>
<dbReference type="EMBL" id="BJWL01000007">
    <property type="protein sequence ID" value="GFY90440.1"/>
    <property type="molecule type" value="Genomic_DNA"/>
</dbReference>
<dbReference type="Pfam" id="PF00439">
    <property type="entry name" value="Bromodomain"/>
    <property type="match status" value="1"/>
</dbReference>
<sequence>MKPDTELTWTTWEELLLTCAVERHGVRDWDSVAMELQSRSFLSLMLTARACETKYHDLKRRFVAENDDVDAIPWLEELRRLRVAELKQEVLRYDLSIQSLELKVKRLEEERERSLKDDQNDGGKPDLEKNLEGERSENDKDDAAGTPEVAVNVDSDRESRSFNESNSTGNRGKEPKPVETVGVKPDPVSSGSKPTGEGSYNNSSDTVAKRVAAKASQERRSKKKPSQEKKGADSAELRNTAGESKEGVKESSDVQSTASLTRRRRREKEVSGSGGGGDEPVLSPATTKREVLKSEPFVTILDVIRSHKHGSMFERRLKSQASWLVTSGIGTACNELYRQNGISHQISKIKTTEEYKNTVRHHVDLDTIQTRLKKGFYFSSSTAKFHRDLLLLFTNATVFFPKASTESIAAYQLRDLVLQEIKNNNKTKTQRPDSTDPDPSDTTPGQAKPDPEGPESSLSKQKSTAPIVVCRNRNLISAKPFNTQIDELPNPNVKNSLKMKEEESPTKAKTRERAVRGARSLRGSRNTQTTENPNSNNGSIEKGEADPKINKKEKAEATSVKKRGAADFLKRIKRNSPAKGATMEETVKSEVNNSGGRRETKKRGDGGKEAVAAKRGGGGKAVKEESPSKRGVGRPAKRGAEAGGRKRRRAGGGAEGPKKRSRR</sequence>
<dbReference type="SMART" id="SM00717">
    <property type="entry name" value="SANT"/>
    <property type="match status" value="1"/>
</dbReference>
<name>A0A7J0EVN4_9ERIC</name>
<dbReference type="Pfam" id="PF00249">
    <property type="entry name" value="Myb_DNA-binding"/>
    <property type="match status" value="1"/>
</dbReference>
<dbReference type="OrthoDB" id="1742084at2759"/>
<feature type="compositionally biased region" description="Basic and acidic residues" evidence="3">
    <location>
        <begin position="243"/>
        <end position="252"/>
    </location>
</feature>
<keyword evidence="6" id="KW-1185">Reference proteome</keyword>
<dbReference type="InterPro" id="IPR036427">
    <property type="entry name" value="Bromodomain-like_sf"/>
</dbReference>